<evidence type="ECO:0000313" key="2">
    <source>
        <dbReference type="EMBL" id="RKQ14802.1"/>
    </source>
</evidence>
<name>A0A494YXB1_9BACI</name>
<feature type="transmembrane region" description="Helical" evidence="1">
    <location>
        <begin position="42"/>
        <end position="64"/>
    </location>
</feature>
<protein>
    <submittedName>
        <fullName evidence="2">Uncharacterized protein</fullName>
    </submittedName>
</protein>
<dbReference type="Proteomes" id="UP000281813">
    <property type="component" value="Unassembled WGS sequence"/>
</dbReference>
<gene>
    <name evidence="2" type="ORF">D8M05_12220</name>
</gene>
<organism evidence="2 3">
    <name type="scientific">Oceanobacillus bengalensis</name>
    <dbReference type="NCBI Taxonomy" id="1435466"/>
    <lineage>
        <taxon>Bacteria</taxon>
        <taxon>Bacillati</taxon>
        <taxon>Bacillota</taxon>
        <taxon>Bacilli</taxon>
        <taxon>Bacillales</taxon>
        <taxon>Bacillaceae</taxon>
        <taxon>Oceanobacillus</taxon>
    </lineage>
</organism>
<sequence length="153" mass="17068">MNVKEMIVFIIGIIISLFGFLLTAIFLIYVLDTDYSLPEASISVDIALGITIGIIPLLFGIFLCSKMRKRAAKRAEDSLENEILKLVAKMNGKITIAELASNTRLSLKDAEERLESFVKMGVSERHISDGGVFVYYFMNILSTEEKNTSQPLL</sequence>
<reference evidence="2 3" key="1">
    <citation type="journal article" date="2015" name="Antonie Van Leeuwenhoek">
        <title>Oceanobacillus bengalensis sp. nov., a bacterium isolated from seawater of the Bay of Bengal.</title>
        <authorList>
            <person name="Yongchang O."/>
            <person name="Xiang W."/>
            <person name="Wang G."/>
        </authorList>
    </citation>
    <scope>NUCLEOTIDE SEQUENCE [LARGE SCALE GENOMIC DNA]</scope>
    <source>
        <strain evidence="2 3">MCCC 1K00260</strain>
    </source>
</reference>
<evidence type="ECO:0000256" key="1">
    <source>
        <dbReference type="SAM" id="Phobius"/>
    </source>
</evidence>
<dbReference type="EMBL" id="RBZO01000018">
    <property type="protein sequence ID" value="RKQ14802.1"/>
    <property type="molecule type" value="Genomic_DNA"/>
</dbReference>
<feature type="transmembrane region" description="Helical" evidence="1">
    <location>
        <begin position="7"/>
        <end position="30"/>
    </location>
</feature>
<keyword evidence="1" id="KW-0812">Transmembrane</keyword>
<proteinExistence type="predicted"/>
<keyword evidence="3" id="KW-1185">Reference proteome</keyword>
<dbReference type="AlphaFoldDB" id="A0A494YXB1"/>
<comment type="caution">
    <text evidence="2">The sequence shown here is derived from an EMBL/GenBank/DDBJ whole genome shotgun (WGS) entry which is preliminary data.</text>
</comment>
<keyword evidence="1" id="KW-0472">Membrane</keyword>
<dbReference type="OrthoDB" id="2468129at2"/>
<keyword evidence="1" id="KW-1133">Transmembrane helix</keyword>
<evidence type="ECO:0000313" key="3">
    <source>
        <dbReference type="Proteomes" id="UP000281813"/>
    </source>
</evidence>
<dbReference type="RefSeq" id="WP_121132170.1">
    <property type="nucleotide sequence ID" value="NZ_JBHUFK010000003.1"/>
</dbReference>
<accession>A0A494YXB1</accession>